<proteinExistence type="predicted"/>
<evidence type="ECO:0000256" key="1">
    <source>
        <dbReference type="SAM" id="MobiDB-lite"/>
    </source>
</evidence>
<evidence type="ECO:0000313" key="2">
    <source>
        <dbReference type="EMBL" id="KAH7108657.1"/>
    </source>
</evidence>
<gene>
    <name evidence="2" type="ORF">B0J11DRAFT_242200</name>
</gene>
<dbReference type="Proteomes" id="UP000700596">
    <property type="component" value="Unassembled WGS sequence"/>
</dbReference>
<dbReference type="AlphaFoldDB" id="A0A9P9CXG4"/>
<feature type="region of interest" description="Disordered" evidence="1">
    <location>
        <begin position="59"/>
        <end position="138"/>
    </location>
</feature>
<organism evidence="2 3">
    <name type="scientific">Dendryphion nanum</name>
    <dbReference type="NCBI Taxonomy" id="256645"/>
    <lineage>
        <taxon>Eukaryota</taxon>
        <taxon>Fungi</taxon>
        <taxon>Dikarya</taxon>
        <taxon>Ascomycota</taxon>
        <taxon>Pezizomycotina</taxon>
        <taxon>Dothideomycetes</taxon>
        <taxon>Pleosporomycetidae</taxon>
        <taxon>Pleosporales</taxon>
        <taxon>Torulaceae</taxon>
        <taxon>Dendryphion</taxon>
    </lineage>
</organism>
<sequence length="234" mass="25378">MPRSLLCWSANLLQHAARTRSGTLARQDTLYSTGSNLAKSWVPGFPRLDSQVVCMPSRYQPDPEALDKSLGTHEAGHTNGNTSSEQGGYPRRAKLQTKGGHQGPPMEEESRGLTEDSGHAPEKTRPCDPRIPTEPSGSTRRIAFEGATCLLWRPHVPEPQGLSTLATLGPVFATEPASPSRFGPPTCFQNDVSTQRRCTAQRVAGPASLPLKCSETFLYGLESHPILPHTDTQV</sequence>
<feature type="compositionally biased region" description="Basic and acidic residues" evidence="1">
    <location>
        <begin position="65"/>
        <end position="76"/>
    </location>
</feature>
<keyword evidence="3" id="KW-1185">Reference proteome</keyword>
<accession>A0A9P9CXG4</accession>
<protein>
    <submittedName>
        <fullName evidence="2">Uncharacterized protein</fullName>
    </submittedName>
</protein>
<name>A0A9P9CXG4_9PLEO</name>
<reference evidence="2" key="1">
    <citation type="journal article" date="2021" name="Nat. Commun.">
        <title>Genetic determinants of endophytism in the Arabidopsis root mycobiome.</title>
        <authorList>
            <person name="Mesny F."/>
            <person name="Miyauchi S."/>
            <person name="Thiergart T."/>
            <person name="Pickel B."/>
            <person name="Atanasova L."/>
            <person name="Karlsson M."/>
            <person name="Huettel B."/>
            <person name="Barry K.W."/>
            <person name="Haridas S."/>
            <person name="Chen C."/>
            <person name="Bauer D."/>
            <person name="Andreopoulos W."/>
            <person name="Pangilinan J."/>
            <person name="LaButti K."/>
            <person name="Riley R."/>
            <person name="Lipzen A."/>
            <person name="Clum A."/>
            <person name="Drula E."/>
            <person name="Henrissat B."/>
            <person name="Kohler A."/>
            <person name="Grigoriev I.V."/>
            <person name="Martin F.M."/>
            <person name="Hacquard S."/>
        </authorList>
    </citation>
    <scope>NUCLEOTIDE SEQUENCE</scope>
    <source>
        <strain evidence="2">MPI-CAGE-CH-0243</strain>
    </source>
</reference>
<feature type="compositionally biased region" description="Basic and acidic residues" evidence="1">
    <location>
        <begin position="108"/>
        <end position="128"/>
    </location>
</feature>
<dbReference type="EMBL" id="JAGMWT010000038">
    <property type="protein sequence ID" value="KAH7108657.1"/>
    <property type="molecule type" value="Genomic_DNA"/>
</dbReference>
<comment type="caution">
    <text evidence="2">The sequence shown here is derived from an EMBL/GenBank/DDBJ whole genome shotgun (WGS) entry which is preliminary data.</text>
</comment>
<evidence type="ECO:0000313" key="3">
    <source>
        <dbReference type="Proteomes" id="UP000700596"/>
    </source>
</evidence>